<protein>
    <submittedName>
        <fullName evidence="3">Extracellular solute-binding protein</fullName>
    </submittedName>
</protein>
<dbReference type="PANTHER" id="PTHR43649:SF14">
    <property type="entry name" value="BLR3389 PROTEIN"/>
    <property type="match status" value="1"/>
</dbReference>
<keyword evidence="4" id="KW-1185">Reference proteome</keyword>
<keyword evidence="2" id="KW-0732">Signal</keyword>
<feature type="chain" id="PRO_5045667948" evidence="2">
    <location>
        <begin position="31"/>
        <end position="472"/>
    </location>
</feature>
<reference evidence="4" key="1">
    <citation type="journal article" date="2019" name="Int. J. Syst. Evol. Microbiol.">
        <title>The Global Catalogue of Microorganisms (GCM) 10K type strain sequencing project: providing services to taxonomists for standard genome sequencing and annotation.</title>
        <authorList>
            <consortium name="The Broad Institute Genomics Platform"/>
            <consortium name="The Broad Institute Genome Sequencing Center for Infectious Disease"/>
            <person name="Wu L."/>
            <person name="Ma J."/>
        </authorList>
    </citation>
    <scope>NUCLEOTIDE SEQUENCE [LARGE SCALE GENOMIC DNA]</scope>
    <source>
        <strain evidence="4">JCM 15572</strain>
    </source>
</reference>
<gene>
    <name evidence="3" type="ORF">GCM10009804_47430</name>
</gene>
<evidence type="ECO:0000256" key="2">
    <source>
        <dbReference type="SAM" id="SignalP"/>
    </source>
</evidence>
<evidence type="ECO:0000256" key="1">
    <source>
        <dbReference type="SAM" id="MobiDB-lite"/>
    </source>
</evidence>
<dbReference type="InterPro" id="IPR050490">
    <property type="entry name" value="Bact_solute-bd_prot1"/>
</dbReference>
<dbReference type="SUPFAM" id="SSF53850">
    <property type="entry name" value="Periplasmic binding protein-like II"/>
    <property type="match status" value="1"/>
</dbReference>
<dbReference type="InterPro" id="IPR006059">
    <property type="entry name" value="SBP"/>
</dbReference>
<name>A0ABP4PME3_9ACTN</name>
<accession>A0ABP4PME3</accession>
<dbReference type="Proteomes" id="UP001501705">
    <property type="component" value="Unassembled WGS sequence"/>
</dbReference>
<feature type="region of interest" description="Disordered" evidence="1">
    <location>
        <begin position="441"/>
        <end position="472"/>
    </location>
</feature>
<evidence type="ECO:0000313" key="4">
    <source>
        <dbReference type="Proteomes" id="UP001501705"/>
    </source>
</evidence>
<dbReference type="Gene3D" id="3.40.190.10">
    <property type="entry name" value="Periplasmic binding protein-like II"/>
    <property type="match status" value="2"/>
</dbReference>
<feature type="signal peptide" evidence="2">
    <location>
        <begin position="1"/>
        <end position="30"/>
    </location>
</feature>
<sequence>MLTRKRFKAGLGIKAAAAVSALLLAVTACSQGSTTKQPDSGGSQSAGPAHIKIAYQQWGPGTVMKQFLTGVKSEYESAHPGSQVEIVPIVASENDYYTKLQLMMRSPNTAPDIVYEDTFLINSDITAGYLKPLDDYIKGWPDWNQFEETAKGAAKGQDGKTYGIPDGTDTRALWYNRQIFAKAGLPADWQPKNWDDVLAAARAIKQKVPGVTPFNIYSGKPMGEASAMQGFEMLLYGTKDTLYNYDQKKWVVGSQGFKDALNFIKTVYTEGIGPSPKEALDPNMGSRVGSELLPGGKLGIALDGSWLYNNWLKTGPKPWPAWSETLGQAAMPTQDGGGKGKVSLSGGWTWAIPAKSKSPDAAWDFIKTLQTQKNAIKYATDGAQIAVRKDVASDTSYKESSKSTQFFTDLVSVTVYRPALPEYPKVSNEIITAMEAVMTGQSSPDDAAKNYDQAVEGIVGGKDKTTTQSTGQ</sequence>
<dbReference type="PANTHER" id="PTHR43649">
    <property type="entry name" value="ARABINOSE-BINDING PROTEIN-RELATED"/>
    <property type="match status" value="1"/>
</dbReference>
<dbReference type="RefSeq" id="WP_344236378.1">
    <property type="nucleotide sequence ID" value="NZ_BAAAPH010000016.1"/>
</dbReference>
<organism evidence="3 4">
    <name type="scientific">Kribbella hippodromi</name>
    <dbReference type="NCBI Taxonomy" id="434347"/>
    <lineage>
        <taxon>Bacteria</taxon>
        <taxon>Bacillati</taxon>
        <taxon>Actinomycetota</taxon>
        <taxon>Actinomycetes</taxon>
        <taxon>Propionibacteriales</taxon>
        <taxon>Kribbellaceae</taxon>
        <taxon>Kribbella</taxon>
    </lineage>
</organism>
<dbReference type="EMBL" id="BAAAPH010000016">
    <property type="protein sequence ID" value="GAA1585776.1"/>
    <property type="molecule type" value="Genomic_DNA"/>
</dbReference>
<dbReference type="PROSITE" id="PS51257">
    <property type="entry name" value="PROKAR_LIPOPROTEIN"/>
    <property type="match status" value="1"/>
</dbReference>
<proteinExistence type="predicted"/>
<comment type="caution">
    <text evidence="3">The sequence shown here is derived from an EMBL/GenBank/DDBJ whole genome shotgun (WGS) entry which is preliminary data.</text>
</comment>
<evidence type="ECO:0000313" key="3">
    <source>
        <dbReference type="EMBL" id="GAA1585776.1"/>
    </source>
</evidence>
<dbReference type="Pfam" id="PF01547">
    <property type="entry name" value="SBP_bac_1"/>
    <property type="match status" value="1"/>
</dbReference>